<dbReference type="InterPro" id="IPR008271">
    <property type="entry name" value="Ser/Thr_kinase_AS"/>
</dbReference>
<dbReference type="PROSITE" id="PS50294">
    <property type="entry name" value="WD_REPEATS_REGION"/>
    <property type="match status" value="1"/>
</dbReference>
<evidence type="ECO:0000256" key="2">
    <source>
        <dbReference type="ARBA" id="ARBA00022741"/>
    </source>
</evidence>
<feature type="domain" description="Protein kinase" evidence="8">
    <location>
        <begin position="15"/>
        <end position="267"/>
    </location>
</feature>
<reference evidence="9 10" key="1">
    <citation type="submission" date="2019-10" db="EMBL/GenBank/DDBJ databases">
        <title>Actinomadura rubteroloni sp. nov. and Actinomadura macrotermitis sp. nov., isolated from the gut of fungus growing-termite Macrotermes natalensis.</title>
        <authorList>
            <person name="Benndorf R."/>
            <person name="Martin K."/>
            <person name="Kuefner M."/>
            <person name="De Beer W."/>
            <person name="Kaster A.-K."/>
            <person name="Vollmers J."/>
            <person name="Poulsen M."/>
            <person name="Beemelmanns C."/>
        </authorList>
    </citation>
    <scope>NUCLEOTIDE SEQUENCE [LARGE SCALE GENOMIC DNA]</scope>
    <source>
        <strain evidence="9 10">RB68</strain>
    </source>
</reference>
<evidence type="ECO:0000256" key="4">
    <source>
        <dbReference type="ARBA" id="ARBA00022840"/>
    </source>
</evidence>
<name>A0A7K0C8Z2_9ACTN</name>
<sequence length="648" mass="70319">MDPLLPGDPRRIGDYRLEGRLGAGGMGQVYLGLSPGGRRVAVKVIRPDHAGTPHFRERFAREIEAARRVHGFYTAEVVDADPAGEPPWMATAYIPGRSLDRAVRDDGAMSAERVRALGAALAEGLAAIHRSGIVHRDLKPANIVLAETGEPRIIDFGIARARDAGTFTAHGAVLGSWAYMSPEHVGEGEITEASDIFSLGSVLVFAATGRSPFDAPAVPLITRRILAADPDLDAVPGPLREVIAECLAAHPGDRPTAQRLLTRLTGLEAATRPDPPEAPGGWAPPPQPRTVTGPDRPTRPSPARRLTRAVLQSRTGRWSIAVVLVATLAAAVIPTVWERPLHTIDLDDGAGPMQFGPDGRLHIIDGRQIVIWNPRTKKRSTVKLPAGIWANRLAVSRDDKAIAAAITAGIYLWRRQKPGEAFRPTVLQRPIERSPTLPTLRERTPVHTVVFTPDGKTMASDWGKDIRLWDVATGHVRTTLKSHKSTVMSLSYSGDGKILASADAEGAVLLWDPATGRSTALVRRAPEARVALSPDGRTLAISDRDTVAWWDVATRRSRYTLSRRGYPADMAFSPDSRVVAFARGTDLPKQNGSLEVWDTRKNANLRKTTSDVRQDWSVAISADGRYLAAGIGGKVKIWKMPKPDDDHR</sequence>
<dbReference type="CDD" id="cd14014">
    <property type="entry name" value="STKc_PknB_like"/>
    <property type="match status" value="1"/>
</dbReference>
<dbReference type="Proteomes" id="UP000487268">
    <property type="component" value="Unassembled WGS sequence"/>
</dbReference>
<keyword evidence="2 6" id="KW-0547">Nucleotide-binding</keyword>
<evidence type="ECO:0000256" key="5">
    <source>
        <dbReference type="PROSITE-ProRule" id="PRU00221"/>
    </source>
</evidence>
<dbReference type="GO" id="GO:0005524">
    <property type="term" value="F:ATP binding"/>
    <property type="evidence" value="ECO:0007669"/>
    <property type="project" value="UniProtKB-UniRule"/>
</dbReference>
<dbReference type="PROSITE" id="PS50082">
    <property type="entry name" value="WD_REPEATS_2"/>
    <property type="match status" value="1"/>
</dbReference>
<dbReference type="PANTHER" id="PTHR43289:SF34">
    <property type="entry name" value="SERINE_THREONINE-PROTEIN KINASE YBDM-RELATED"/>
    <property type="match status" value="1"/>
</dbReference>
<evidence type="ECO:0000313" key="9">
    <source>
        <dbReference type="EMBL" id="MQY09264.1"/>
    </source>
</evidence>
<dbReference type="AlphaFoldDB" id="A0A7K0C8Z2"/>
<dbReference type="SMART" id="SM00320">
    <property type="entry name" value="WD40"/>
    <property type="match status" value="4"/>
</dbReference>
<dbReference type="InterPro" id="IPR017441">
    <property type="entry name" value="Protein_kinase_ATP_BS"/>
</dbReference>
<dbReference type="Pfam" id="PF00400">
    <property type="entry name" value="WD40"/>
    <property type="match status" value="3"/>
</dbReference>
<evidence type="ECO:0000256" key="1">
    <source>
        <dbReference type="ARBA" id="ARBA00022679"/>
    </source>
</evidence>
<evidence type="ECO:0000256" key="7">
    <source>
        <dbReference type="SAM" id="MobiDB-lite"/>
    </source>
</evidence>
<dbReference type="Gene3D" id="2.130.10.10">
    <property type="entry name" value="YVTN repeat-like/Quinoprotein amine dehydrogenase"/>
    <property type="match status" value="2"/>
</dbReference>
<dbReference type="EMBL" id="WEGH01000006">
    <property type="protein sequence ID" value="MQY09264.1"/>
    <property type="molecule type" value="Genomic_DNA"/>
</dbReference>
<dbReference type="Gene3D" id="1.10.510.10">
    <property type="entry name" value="Transferase(Phosphotransferase) domain 1"/>
    <property type="match status" value="1"/>
</dbReference>
<dbReference type="SMART" id="SM00220">
    <property type="entry name" value="S_TKc"/>
    <property type="match status" value="1"/>
</dbReference>
<dbReference type="SUPFAM" id="SSF56112">
    <property type="entry name" value="Protein kinase-like (PK-like)"/>
    <property type="match status" value="1"/>
</dbReference>
<evidence type="ECO:0000256" key="3">
    <source>
        <dbReference type="ARBA" id="ARBA00022777"/>
    </source>
</evidence>
<organism evidence="9 10">
    <name type="scientific">Actinomadura macrotermitis</name>
    <dbReference type="NCBI Taxonomy" id="2585200"/>
    <lineage>
        <taxon>Bacteria</taxon>
        <taxon>Bacillati</taxon>
        <taxon>Actinomycetota</taxon>
        <taxon>Actinomycetes</taxon>
        <taxon>Streptosporangiales</taxon>
        <taxon>Thermomonosporaceae</taxon>
        <taxon>Actinomadura</taxon>
    </lineage>
</organism>
<evidence type="ECO:0000256" key="6">
    <source>
        <dbReference type="PROSITE-ProRule" id="PRU10141"/>
    </source>
</evidence>
<dbReference type="GO" id="GO:0004674">
    <property type="term" value="F:protein serine/threonine kinase activity"/>
    <property type="evidence" value="ECO:0007669"/>
    <property type="project" value="UniProtKB-EC"/>
</dbReference>
<dbReference type="InterPro" id="IPR001680">
    <property type="entry name" value="WD40_rpt"/>
</dbReference>
<accession>A0A7K0C8Z2</accession>
<dbReference type="PROSITE" id="PS00107">
    <property type="entry name" value="PROTEIN_KINASE_ATP"/>
    <property type="match status" value="1"/>
</dbReference>
<dbReference type="SUPFAM" id="SSF50998">
    <property type="entry name" value="Quinoprotein alcohol dehydrogenase-like"/>
    <property type="match status" value="1"/>
</dbReference>
<dbReference type="RefSeq" id="WP_194293591.1">
    <property type="nucleotide sequence ID" value="NZ_WEGH01000006.1"/>
</dbReference>
<feature type="region of interest" description="Disordered" evidence="7">
    <location>
        <begin position="270"/>
        <end position="304"/>
    </location>
</feature>
<comment type="caution">
    <text evidence="9">The sequence shown here is derived from an EMBL/GenBank/DDBJ whole genome shotgun (WGS) entry which is preliminary data.</text>
</comment>
<proteinExistence type="predicted"/>
<dbReference type="PROSITE" id="PS00108">
    <property type="entry name" value="PROTEIN_KINASE_ST"/>
    <property type="match status" value="1"/>
</dbReference>
<dbReference type="InterPro" id="IPR011047">
    <property type="entry name" value="Quinoprotein_ADH-like_sf"/>
</dbReference>
<evidence type="ECO:0000313" key="10">
    <source>
        <dbReference type="Proteomes" id="UP000487268"/>
    </source>
</evidence>
<dbReference type="PANTHER" id="PTHR43289">
    <property type="entry name" value="MITOGEN-ACTIVATED PROTEIN KINASE KINASE KINASE 20-RELATED"/>
    <property type="match status" value="1"/>
</dbReference>
<feature type="binding site" evidence="6">
    <location>
        <position position="43"/>
    </location>
    <ligand>
        <name>ATP</name>
        <dbReference type="ChEBI" id="CHEBI:30616"/>
    </ligand>
</feature>
<dbReference type="Gene3D" id="3.30.200.20">
    <property type="entry name" value="Phosphorylase Kinase, domain 1"/>
    <property type="match status" value="1"/>
</dbReference>
<evidence type="ECO:0000259" key="8">
    <source>
        <dbReference type="PROSITE" id="PS50011"/>
    </source>
</evidence>
<keyword evidence="1 9" id="KW-0808">Transferase</keyword>
<feature type="compositionally biased region" description="Pro residues" evidence="7">
    <location>
        <begin position="276"/>
        <end position="288"/>
    </location>
</feature>
<dbReference type="InterPro" id="IPR000719">
    <property type="entry name" value="Prot_kinase_dom"/>
</dbReference>
<gene>
    <name evidence="9" type="primary">pknD_56</name>
    <name evidence="9" type="ORF">ACRB68_73830</name>
</gene>
<protein>
    <submittedName>
        <fullName evidence="9">Serine/threonine-protein kinase PknD</fullName>
        <ecNumber evidence="9">2.7.11.1</ecNumber>
    </submittedName>
</protein>
<dbReference type="InterPro" id="IPR011009">
    <property type="entry name" value="Kinase-like_dom_sf"/>
</dbReference>
<feature type="repeat" description="WD" evidence="5">
    <location>
        <begin position="480"/>
        <end position="521"/>
    </location>
</feature>
<dbReference type="EC" id="2.7.11.1" evidence="9"/>
<keyword evidence="4 6" id="KW-0067">ATP-binding</keyword>
<dbReference type="PROSITE" id="PS50011">
    <property type="entry name" value="PROTEIN_KINASE_DOM"/>
    <property type="match status" value="1"/>
</dbReference>
<keyword evidence="10" id="KW-1185">Reference proteome</keyword>
<keyword evidence="3 9" id="KW-0418">Kinase</keyword>
<dbReference type="Pfam" id="PF00069">
    <property type="entry name" value="Pkinase"/>
    <property type="match status" value="1"/>
</dbReference>
<keyword evidence="5" id="KW-0853">WD repeat</keyword>
<dbReference type="InterPro" id="IPR015943">
    <property type="entry name" value="WD40/YVTN_repeat-like_dom_sf"/>
</dbReference>